<dbReference type="KEGG" id="camu:CA2015_1015"/>
<dbReference type="AlphaFoldDB" id="A0A0H4P8L2"/>
<name>A0A0H4P8L2_9BACT</name>
<organism evidence="1 2">
    <name type="scientific">Cyclobacterium amurskyense</name>
    <dbReference type="NCBI Taxonomy" id="320787"/>
    <lineage>
        <taxon>Bacteria</taxon>
        <taxon>Pseudomonadati</taxon>
        <taxon>Bacteroidota</taxon>
        <taxon>Cytophagia</taxon>
        <taxon>Cytophagales</taxon>
        <taxon>Cyclobacteriaceae</taxon>
        <taxon>Cyclobacterium</taxon>
    </lineage>
</organism>
<dbReference type="RefSeq" id="WP_048640911.1">
    <property type="nucleotide sequence ID" value="NZ_CP012040.1"/>
</dbReference>
<dbReference type="STRING" id="320787.CA2015_1015"/>
<dbReference type="OrthoDB" id="5616097at2"/>
<dbReference type="SUPFAM" id="SSF117991">
    <property type="entry name" value="YbeD/HP0495-like"/>
    <property type="match status" value="1"/>
</dbReference>
<dbReference type="Proteomes" id="UP000036520">
    <property type="component" value="Chromosome"/>
</dbReference>
<dbReference type="InterPro" id="IPR007454">
    <property type="entry name" value="UPF0250_YbeD-like"/>
</dbReference>
<dbReference type="Gene3D" id="3.30.70.260">
    <property type="match status" value="1"/>
</dbReference>
<gene>
    <name evidence="1" type="ORF">CA2015_1015</name>
</gene>
<dbReference type="InterPro" id="IPR027471">
    <property type="entry name" value="YbeD-like_sf"/>
</dbReference>
<keyword evidence="2" id="KW-1185">Reference proteome</keyword>
<proteinExistence type="predicted"/>
<dbReference type="EMBL" id="CP012040">
    <property type="protein sequence ID" value="AKP50469.1"/>
    <property type="molecule type" value="Genomic_DNA"/>
</dbReference>
<reference evidence="1 2" key="1">
    <citation type="submission" date="2015-07" db="EMBL/GenBank/DDBJ databases">
        <authorList>
            <person name="Kim K.M."/>
        </authorList>
    </citation>
    <scope>NUCLEOTIDE SEQUENCE [LARGE SCALE GENOMIC DNA]</scope>
    <source>
        <strain evidence="1 2">KCTC 12363</strain>
    </source>
</reference>
<sequence length="88" mass="9812">MEKFNSNSSFKEKLELETSFPALYMFKFIVPNGKENEIGALLPKNEMTLKSSSQGKYVSATIKAMMPDSQSIIDIYDKASKIKGVIAL</sequence>
<evidence type="ECO:0000313" key="2">
    <source>
        <dbReference type="Proteomes" id="UP000036520"/>
    </source>
</evidence>
<accession>A0A0H4P8L2</accession>
<dbReference type="Pfam" id="PF04359">
    <property type="entry name" value="DUF493"/>
    <property type="match status" value="1"/>
</dbReference>
<dbReference type="PATRIC" id="fig|320787.5.peg.1130"/>
<protein>
    <recommendedName>
        <fullName evidence="3">DUF493 domain-containing protein</fullName>
    </recommendedName>
</protein>
<evidence type="ECO:0008006" key="3">
    <source>
        <dbReference type="Google" id="ProtNLM"/>
    </source>
</evidence>
<evidence type="ECO:0000313" key="1">
    <source>
        <dbReference type="EMBL" id="AKP50469.1"/>
    </source>
</evidence>